<dbReference type="OrthoDB" id="2013610at2759"/>
<name>A0A023AVY0_GRENI</name>
<evidence type="ECO:0000313" key="2">
    <source>
        <dbReference type="Proteomes" id="UP000019763"/>
    </source>
</evidence>
<dbReference type="VEuPathDB" id="CryptoDB:GNI_213650"/>
<gene>
    <name evidence="1" type="ORF">GNI_213650</name>
</gene>
<accession>A0A023AVY0</accession>
<comment type="caution">
    <text evidence="1">The sequence shown here is derived from an EMBL/GenBank/DDBJ whole genome shotgun (WGS) entry which is preliminary data.</text>
</comment>
<reference evidence="1" key="1">
    <citation type="submission" date="2013-12" db="EMBL/GenBank/DDBJ databases">
        <authorList>
            <person name="Omoto C.K."/>
            <person name="Sibley D."/>
            <person name="Venepally P."/>
            <person name="Hadjithomas M."/>
            <person name="Karamycheva S."/>
            <person name="Brunk B."/>
            <person name="Roos D."/>
            <person name="Caler E."/>
            <person name="Lorenzi H."/>
        </authorList>
    </citation>
    <scope>NUCLEOTIDE SEQUENCE</scope>
</reference>
<evidence type="ECO:0000313" key="1">
    <source>
        <dbReference type="EMBL" id="EZG42876.1"/>
    </source>
</evidence>
<sequence>MPYLEEHKSVVDIVSSKIKVDGKWHELVRAQGAVNTIQAETDPDPVLTKAVEGSATDGVGREKLKQILWTFKELWLGDELGRTTVVEHGIEVTDPKPIACRGRRYNDQQKAVIEQEVADMFSKGVIRPSRSPYASGVVLVKKKTGEWRFCVDYRPLNEVTVRDEFPLPRIDDLLRATLGQDIGE</sequence>
<dbReference type="PANTHER" id="PTHR24559:SF444">
    <property type="entry name" value="REVERSE TRANSCRIPTASE DOMAIN-CONTAINING PROTEIN"/>
    <property type="match status" value="1"/>
</dbReference>
<dbReference type="SUPFAM" id="SSF56672">
    <property type="entry name" value="DNA/RNA polymerases"/>
    <property type="match status" value="1"/>
</dbReference>
<dbReference type="eggNOG" id="KOG0017">
    <property type="taxonomic scope" value="Eukaryota"/>
</dbReference>
<dbReference type="InterPro" id="IPR043502">
    <property type="entry name" value="DNA/RNA_pol_sf"/>
</dbReference>
<dbReference type="GeneID" id="22916530"/>
<dbReference type="PANTHER" id="PTHR24559">
    <property type="entry name" value="TRANSPOSON TY3-I GAG-POL POLYPROTEIN"/>
    <property type="match status" value="1"/>
</dbReference>
<dbReference type="Gene3D" id="3.10.10.10">
    <property type="entry name" value="HIV Type 1 Reverse Transcriptase, subunit A, domain 1"/>
    <property type="match status" value="1"/>
</dbReference>
<dbReference type="Proteomes" id="UP000019763">
    <property type="component" value="Unassembled WGS sequence"/>
</dbReference>
<dbReference type="RefSeq" id="XP_011133845.1">
    <property type="nucleotide sequence ID" value="XM_011135543.1"/>
</dbReference>
<dbReference type="EMBL" id="AFNH02001677">
    <property type="protein sequence ID" value="EZG42876.1"/>
    <property type="molecule type" value="Genomic_DNA"/>
</dbReference>
<keyword evidence="2" id="KW-1185">Reference proteome</keyword>
<dbReference type="InterPro" id="IPR053134">
    <property type="entry name" value="RNA-dir_DNA_polymerase"/>
</dbReference>
<protein>
    <submittedName>
        <fullName evidence="1">Uncharacterized protein</fullName>
    </submittedName>
</protein>
<proteinExistence type="predicted"/>
<dbReference type="AlphaFoldDB" id="A0A023AVY0"/>
<organism evidence="1 2">
    <name type="scientific">Gregarina niphandrodes</name>
    <name type="common">Septate eugregarine</name>
    <dbReference type="NCBI Taxonomy" id="110365"/>
    <lineage>
        <taxon>Eukaryota</taxon>
        <taxon>Sar</taxon>
        <taxon>Alveolata</taxon>
        <taxon>Apicomplexa</taxon>
        <taxon>Conoidasida</taxon>
        <taxon>Gregarinasina</taxon>
        <taxon>Eugregarinorida</taxon>
        <taxon>Gregarinidae</taxon>
        <taxon>Gregarina</taxon>
    </lineage>
</organism>